<dbReference type="AlphaFoldDB" id="A0AAD4IPP2"/>
<keyword evidence="2" id="KW-1185">Reference proteome</keyword>
<protein>
    <submittedName>
        <fullName evidence="1">Uncharacterized protein</fullName>
    </submittedName>
</protein>
<sequence>MHGGEGQWWQHISQPKWWAIPPFPPLLQCYTYSLLLTSGDSIWGKKAISIHQR</sequence>
<organism evidence="1 2">
    <name type="scientific">Perilla frutescens var. hirtella</name>
    <name type="common">Perilla citriodora</name>
    <name type="synonym">Perilla setoyensis</name>
    <dbReference type="NCBI Taxonomy" id="608512"/>
    <lineage>
        <taxon>Eukaryota</taxon>
        <taxon>Viridiplantae</taxon>
        <taxon>Streptophyta</taxon>
        <taxon>Embryophyta</taxon>
        <taxon>Tracheophyta</taxon>
        <taxon>Spermatophyta</taxon>
        <taxon>Magnoliopsida</taxon>
        <taxon>eudicotyledons</taxon>
        <taxon>Gunneridae</taxon>
        <taxon>Pentapetalae</taxon>
        <taxon>asterids</taxon>
        <taxon>lamiids</taxon>
        <taxon>Lamiales</taxon>
        <taxon>Lamiaceae</taxon>
        <taxon>Nepetoideae</taxon>
        <taxon>Elsholtzieae</taxon>
        <taxon>Perilla</taxon>
    </lineage>
</organism>
<gene>
    <name evidence="1" type="ORF">C2S53_001995</name>
</gene>
<evidence type="ECO:0000313" key="1">
    <source>
        <dbReference type="EMBL" id="KAH6756578.1"/>
    </source>
</evidence>
<dbReference type="Proteomes" id="UP001190926">
    <property type="component" value="Unassembled WGS sequence"/>
</dbReference>
<dbReference type="EMBL" id="SDAM02029551">
    <property type="protein sequence ID" value="KAH6756578.1"/>
    <property type="molecule type" value="Genomic_DNA"/>
</dbReference>
<proteinExistence type="predicted"/>
<comment type="caution">
    <text evidence="1">The sequence shown here is derived from an EMBL/GenBank/DDBJ whole genome shotgun (WGS) entry which is preliminary data.</text>
</comment>
<evidence type="ECO:0000313" key="2">
    <source>
        <dbReference type="Proteomes" id="UP001190926"/>
    </source>
</evidence>
<accession>A0AAD4IPP2</accession>
<name>A0AAD4IPP2_PERFH</name>
<reference evidence="1 2" key="1">
    <citation type="journal article" date="2021" name="Nat. Commun.">
        <title>Incipient diploidization of the medicinal plant Perilla within 10,000 years.</title>
        <authorList>
            <person name="Zhang Y."/>
            <person name="Shen Q."/>
            <person name="Leng L."/>
            <person name="Zhang D."/>
            <person name="Chen S."/>
            <person name="Shi Y."/>
            <person name="Ning Z."/>
            <person name="Chen S."/>
        </authorList>
    </citation>
    <scope>NUCLEOTIDE SEQUENCE [LARGE SCALE GENOMIC DNA]</scope>
    <source>
        <strain evidence="2">cv. PC099</strain>
    </source>
</reference>